<evidence type="ECO:0000259" key="2">
    <source>
        <dbReference type="Pfam" id="PF24809"/>
    </source>
</evidence>
<evidence type="ECO:0000313" key="3">
    <source>
        <dbReference type="EMBL" id="KXJ90852.1"/>
    </source>
</evidence>
<reference evidence="4" key="1">
    <citation type="submission" date="2016-02" db="EMBL/GenBank/DDBJ databases">
        <title>Draft genome sequence of Microdochium bolleyi, a fungal endophyte of beachgrass.</title>
        <authorList>
            <consortium name="DOE Joint Genome Institute"/>
            <person name="David A.S."/>
            <person name="May G."/>
            <person name="Haridas S."/>
            <person name="Lim J."/>
            <person name="Wang M."/>
            <person name="Labutti K."/>
            <person name="Lipzen A."/>
            <person name="Barry K."/>
            <person name="Grigoriev I.V."/>
        </authorList>
    </citation>
    <scope>NUCLEOTIDE SEQUENCE [LARGE SCALE GENOMIC DNA]</scope>
    <source>
        <strain evidence="4">J235TASD1</strain>
    </source>
</reference>
<dbReference type="STRING" id="196109.A0A136J0Z3"/>
<dbReference type="InterPro" id="IPR056125">
    <property type="entry name" value="DUF7708"/>
</dbReference>
<organism evidence="3 4">
    <name type="scientific">Microdochium bolleyi</name>
    <dbReference type="NCBI Taxonomy" id="196109"/>
    <lineage>
        <taxon>Eukaryota</taxon>
        <taxon>Fungi</taxon>
        <taxon>Dikarya</taxon>
        <taxon>Ascomycota</taxon>
        <taxon>Pezizomycotina</taxon>
        <taxon>Sordariomycetes</taxon>
        <taxon>Xylariomycetidae</taxon>
        <taxon>Xylariales</taxon>
        <taxon>Microdochiaceae</taxon>
        <taxon>Microdochium</taxon>
    </lineage>
</organism>
<protein>
    <recommendedName>
        <fullName evidence="2">DUF7708 domain-containing protein</fullName>
    </recommendedName>
</protein>
<evidence type="ECO:0000256" key="1">
    <source>
        <dbReference type="SAM" id="Coils"/>
    </source>
</evidence>
<dbReference type="Pfam" id="PF24809">
    <property type="entry name" value="DUF7708"/>
    <property type="match status" value="1"/>
</dbReference>
<dbReference type="Proteomes" id="UP000070501">
    <property type="component" value="Unassembled WGS sequence"/>
</dbReference>
<keyword evidence="4" id="KW-1185">Reference proteome</keyword>
<keyword evidence="1" id="KW-0175">Coiled coil</keyword>
<accession>A0A136J0Z3</accession>
<name>A0A136J0Z3_9PEZI</name>
<sequence>MAVTHSSEEPFQLDEAALAKHGLSPAEWQRFRALEQRQREFHAWLGSHKKLAPQELGIMTLRNGSNVEEWASVAQEIQKTFAARQSRGPRRWMKKYQDFSSGVVAFIDQISPLLEVVKGLGDPSTALAIGTICGVFVLASRKNEVEEQALAIIDGIKERLPGYKMYQEIYNEDTELQRDLRKRTVLAYMGFVELCMEISRYCLQTSLHRLGKSIFVSTKLGDLNDDVNEQMAAIRSRCEELQALRIAELKQSNEELLRKIKGLEQERASSQLIKLQQGLQLADWTPQTHRANIEHYIDHLNYERGTETIYEQMHAGSIERYRRGPDFVAWEQPGQSALHLVVAYNHDAIGYGKQHCWLSPLALDVDSRLHQSGLVPHATFVFPPPRRNTTIFEAMPVVLVQLLRTRKSKLLGETERYELLLAAIQAYMKRPTPAGHADGEDDVGQAWHDKVDALGAIATRVLQLFGSTETVYVILDRIDQCCARDHYGLVSVLGAMFQEASCVVKVLMVADGAGWDIRERELRFPRTVSLCKTMQQGCLY</sequence>
<proteinExistence type="predicted"/>
<feature type="domain" description="DUF7708" evidence="2">
    <location>
        <begin position="106"/>
        <end position="237"/>
    </location>
</feature>
<dbReference type="AlphaFoldDB" id="A0A136J0Z3"/>
<dbReference type="OrthoDB" id="5389929at2759"/>
<feature type="coiled-coil region" evidence="1">
    <location>
        <begin position="224"/>
        <end position="273"/>
    </location>
</feature>
<evidence type="ECO:0000313" key="4">
    <source>
        <dbReference type="Proteomes" id="UP000070501"/>
    </source>
</evidence>
<dbReference type="InParanoid" id="A0A136J0Z3"/>
<gene>
    <name evidence="3" type="ORF">Micbo1qcDRAFT_234134</name>
</gene>
<dbReference type="EMBL" id="KQ964251">
    <property type="protein sequence ID" value="KXJ90852.1"/>
    <property type="molecule type" value="Genomic_DNA"/>
</dbReference>